<comment type="caution">
    <text evidence="4">The sequence shown here is derived from an EMBL/GenBank/DDBJ whole genome shotgun (WGS) entry which is preliminary data.</text>
</comment>
<proteinExistence type="predicted"/>
<organism evidence="4 5">
    <name type="scientific">Cryoendolithus antarcticus</name>
    <dbReference type="NCBI Taxonomy" id="1507870"/>
    <lineage>
        <taxon>Eukaryota</taxon>
        <taxon>Fungi</taxon>
        <taxon>Dikarya</taxon>
        <taxon>Ascomycota</taxon>
        <taxon>Pezizomycotina</taxon>
        <taxon>Dothideomycetes</taxon>
        <taxon>Dothideomycetidae</taxon>
        <taxon>Cladosporiales</taxon>
        <taxon>Cladosporiaceae</taxon>
        <taxon>Cryoendolithus</taxon>
    </lineage>
</organism>
<dbReference type="Pfam" id="PF20237">
    <property type="entry name" value="DUF6594"/>
    <property type="match status" value="1"/>
</dbReference>
<evidence type="ECO:0000256" key="2">
    <source>
        <dbReference type="SAM" id="Phobius"/>
    </source>
</evidence>
<sequence length="290" mass="32208">MPGSAVFEDGYPAITDFIARDPDHETYIFRRFSRLTATVLLGLQGELLSVEHELRKLEQEVQRGQDVDAHLAMRSWPRVVDSTAVDAKSDLQKRRRFLADSAQAKLKEYHETLLRQAQISELEIPRSRPLHTYRVELNGADGEHHKLDGLEEHMLDDQADLVTLAAPKNRDALSNFICDHWPFPGKRLSPHEWDRTRHFDGRKVVLLVSALSTTIASALLVAPVLTLYFVTSPGARLALVIVFILLFSLAMSLATNASRDSIFAATAAYSAVLVVFVSGNLANATPSTPG</sequence>
<gene>
    <name evidence="4" type="ORF">B0A48_04524</name>
</gene>
<reference evidence="5" key="1">
    <citation type="submission" date="2017-03" db="EMBL/GenBank/DDBJ databases">
        <title>Genomes of endolithic fungi from Antarctica.</title>
        <authorList>
            <person name="Coleine C."/>
            <person name="Masonjones S."/>
            <person name="Stajich J.E."/>
        </authorList>
    </citation>
    <scope>NUCLEOTIDE SEQUENCE [LARGE SCALE GENOMIC DNA]</scope>
    <source>
        <strain evidence="5">CCFEE 5527</strain>
    </source>
</reference>
<dbReference type="OrthoDB" id="3533814at2759"/>
<evidence type="ECO:0000313" key="5">
    <source>
        <dbReference type="Proteomes" id="UP000192596"/>
    </source>
</evidence>
<dbReference type="Proteomes" id="UP000192596">
    <property type="component" value="Unassembled WGS sequence"/>
</dbReference>
<accession>A0A1V8TFL5</accession>
<dbReference type="InterPro" id="IPR046529">
    <property type="entry name" value="DUF6594"/>
</dbReference>
<dbReference type="AlphaFoldDB" id="A0A1V8TFL5"/>
<keyword evidence="1" id="KW-0175">Coiled coil</keyword>
<keyword evidence="2" id="KW-0472">Membrane</keyword>
<protein>
    <recommendedName>
        <fullName evidence="3">DUF6594 domain-containing protein</fullName>
    </recommendedName>
</protein>
<dbReference type="InParanoid" id="A0A1V8TFL5"/>
<dbReference type="STRING" id="1507870.A0A1V8TFL5"/>
<dbReference type="PANTHER" id="PTHR34502:SF4">
    <property type="entry name" value="DUF6594 DOMAIN-CONTAINING PROTEIN"/>
    <property type="match status" value="1"/>
</dbReference>
<keyword evidence="2" id="KW-1133">Transmembrane helix</keyword>
<feature type="transmembrane region" description="Helical" evidence="2">
    <location>
        <begin position="204"/>
        <end position="229"/>
    </location>
</feature>
<feature type="coiled-coil region" evidence="1">
    <location>
        <begin position="40"/>
        <end position="67"/>
    </location>
</feature>
<evidence type="ECO:0000313" key="4">
    <source>
        <dbReference type="EMBL" id="OQO10167.1"/>
    </source>
</evidence>
<keyword evidence="5" id="KW-1185">Reference proteome</keyword>
<feature type="domain" description="DUF6594" evidence="3">
    <location>
        <begin position="11"/>
        <end position="274"/>
    </location>
</feature>
<name>A0A1V8TFL5_9PEZI</name>
<feature type="transmembrane region" description="Helical" evidence="2">
    <location>
        <begin position="235"/>
        <end position="255"/>
    </location>
</feature>
<evidence type="ECO:0000259" key="3">
    <source>
        <dbReference type="Pfam" id="PF20237"/>
    </source>
</evidence>
<feature type="transmembrane region" description="Helical" evidence="2">
    <location>
        <begin position="262"/>
        <end position="282"/>
    </location>
</feature>
<dbReference type="PANTHER" id="PTHR34502">
    <property type="entry name" value="DUF6594 DOMAIN-CONTAINING PROTEIN-RELATED"/>
    <property type="match status" value="1"/>
</dbReference>
<dbReference type="EMBL" id="NAJO01000009">
    <property type="protein sequence ID" value="OQO10167.1"/>
    <property type="molecule type" value="Genomic_DNA"/>
</dbReference>
<keyword evidence="2" id="KW-0812">Transmembrane</keyword>
<evidence type="ECO:0000256" key="1">
    <source>
        <dbReference type="SAM" id="Coils"/>
    </source>
</evidence>